<feature type="region of interest" description="Disordered" evidence="1">
    <location>
        <begin position="624"/>
        <end position="649"/>
    </location>
</feature>
<evidence type="ECO:0000313" key="3">
    <source>
        <dbReference type="Proteomes" id="UP001189429"/>
    </source>
</evidence>
<dbReference type="EMBL" id="CAUYUJ010017376">
    <property type="protein sequence ID" value="CAK0874255.1"/>
    <property type="molecule type" value="Genomic_DNA"/>
</dbReference>
<gene>
    <name evidence="2" type="ORF">PCOR1329_LOCUS59215</name>
</gene>
<feature type="region of interest" description="Disordered" evidence="1">
    <location>
        <begin position="550"/>
        <end position="579"/>
    </location>
</feature>
<organism evidence="2 3">
    <name type="scientific">Prorocentrum cordatum</name>
    <dbReference type="NCBI Taxonomy" id="2364126"/>
    <lineage>
        <taxon>Eukaryota</taxon>
        <taxon>Sar</taxon>
        <taxon>Alveolata</taxon>
        <taxon>Dinophyceae</taxon>
        <taxon>Prorocentrales</taxon>
        <taxon>Prorocentraceae</taxon>
        <taxon>Prorocentrum</taxon>
    </lineage>
</organism>
<reference evidence="2" key="1">
    <citation type="submission" date="2023-10" db="EMBL/GenBank/DDBJ databases">
        <authorList>
            <person name="Chen Y."/>
            <person name="Shah S."/>
            <person name="Dougan E. K."/>
            <person name="Thang M."/>
            <person name="Chan C."/>
        </authorList>
    </citation>
    <scope>NUCLEOTIDE SEQUENCE [LARGE SCALE GENOMIC DNA]</scope>
</reference>
<proteinExistence type="predicted"/>
<accession>A0ABN9VLN9</accession>
<protein>
    <submittedName>
        <fullName evidence="2">Uncharacterized protein</fullName>
    </submittedName>
</protein>
<evidence type="ECO:0000256" key="1">
    <source>
        <dbReference type="SAM" id="MobiDB-lite"/>
    </source>
</evidence>
<feature type="non-terminal residue" evidence="2">
    <location>
        <position position="1"/>
    </location>
</feature>
<name>A0ABN9VLN9_9DINO</name>
<keyword evidence="3" id="KW-1185">Reference proteome</keyword>
<feature type="region of interest" description="Disordered" evidence="1">
    <location>
        <begin position="479"/>
        <end position="499"/>
    </location>
</feature>
<feature type="compositionally biased region" description="Gly residues" evidence="1">
    <location>
        <begin position="484"/>
        <end position="495"/>
    </location>
</feature>
<dbReference type="Proteomes" id="UP001189429">
    <property type="component" value="Unassembled WGS sequence"/>
</dbReference>
<comment type="caution">
    <text evidence="2">The sequence shown here is derived from an EMBL/GenBank/DDBJ whole genome shotgun (WGS) entry which is preliminary data.</text>
</comment>
<sequence>ELVERLALAERTLEAFAGDAELADRLAAVVPALDALVNGEQPSWLARLRRNVALHAKAGAIKGRIAGAAANELRKAQKQERLGKPPFLNPSATEEVHEDKAGAAQKQGHAAQQVQRMLHERELPQAAPEDVLGANWLAPGCWQPGDPELEARAFGEGFASGWRLAARRAEASEGPPAAEATQVVTIWTCCLEAGTRPEMHGIGIELRRLPKDNQAPPEPTAASDHSIEYGVRLGPTQRQQGIDGDGEVLPLAAEGGSGGPQLEGPEGAAAARARDLAELYAASRRMARDGAECAPMRSAAQRAAGRQWAKWSADNAVRRLTGELGRTRARLEAAEQALGAAIGDDEVAHRLQAMLPALQATLGGWTPSWLERLRRNVALHAEAQGVDIVAASAAELRSAQRGPRLERRAAADGALRADAPPFAPLGPIGAGAPGGGVPRAPRDASQLLADLIAYAAPMQEALLGEGCQHAQTDGVDAELEAADGGSGGPQLGGPQGAAAARARDLAELHDAFVEEVFASANEAFGVQDDPNQLMADLAAELGGEADSRYAAAAEPGPGTGGFSPPKSQSQGRGEFVKPHDAEPIGLSEAAGGEVLPQASVGTNSSVVAAEAVAEQDACADLSADDLRERRSEPSPTAPEKASGQWRSASDELRGATSALLMDLEAQLAAVWARV</sequence>
<evidence type="ECO:0000313" key="2">
    <source>
        <dbReference type="EMBL" id="CAK0874255.1"/>
    </source>
</evidence>